<gene>
    <name evidence="1" type="ORF">PCA20602_04508</name>
</gene>
<proteinExistence type="predicted"/>
<accession>A0ABY6WC45</accession>
<evidence type="ECO:0000313" key="2">
    <source>
        <dbReference type="Proteomes" id="UP000366065"/>
    </source>
</evidence>
<dbReference type="Proteomes" id="UP000366065">
    <property type="component" value="Unassembled WGS sequence"/>
</dbReference>
<evidence type="ECO:0000313" key="1">
    <source>
        <dbReference type="EMBL" id="VVE47643.1"/>
    </source>
</evidence>
<sequence>MLPPLGPSSIALQPAESSAVCPTLHDKSHALIVALEAKIRSPDGAGVADFEAFLADIETIDEVSDAGLRWAQGRDAHDLSGLRKALAFCQLSAYPDGRQYLVDRASHYPIETGECSLRVFRRLSPELRAEMLFQSEVPWCRFEDAVKVFNDGLITVRIPRTSWFVPILPTGANNAEGRITAGEMLTFLRKRFTFGPTIGESIALARTGLTRDAGQALADWHLKIAGAYETAGQPSSAAMEYVSACEVALSVDVFPYLLCGVAGAVRALEDCRSVGVIYQQGRRLLGLLDVRGLRLMSAEVALLVASRLDHLEASPLNKALRENASPCFERLGLPVGPGLSVAVLAPAIRSAIARRSEAFVGDALRFGAYRIRFVDMGDPHAGIDFREDAEQSWMLLARRHPTPGCDGVFDVVASETGNRVKETHVHPQTKMRVVEGELFQGMLVLDMLQAAGGDVPELNWLEVLAQAFRERAGPASQSPAAVSPPVMLDERLDVDVLSDATQSTLGLRRRHVR</sequence>
<reference evidence="1 2" key="1">
    <citation type="submission" date="2019-08" db="EMBL/GenBank/DDBJ databases">
        <authorList>
            <person name="Peeters C."/>
        </authorList>
    </citation>
    <scope>NUCLEOTIDE SEQUENCE [LARGE SCALE GENOMIC DNA]</scope>
    <source>
        <strain evidence="1 2">LMG 20602</strain>
    </source>
</reference>
<comment type="caution">
    <text evidence="1">The sequence shown here is derived from an EMBL/GenBank/DDBJ whole genome shotgun (WGS) entry which is preliminary data.</text>
</comment>
<dbReference type="EMBL" id="CABPRV010000013">
    <property type="protein sequence ID" value="VVE47643.1"/>
    <property type="molecule type" value="Genomic_DNA"/>
</dbReference>
<name>A0ABY6WC45_9BURK</name>
<organism evidence="1 2">
    <name type="scientific">Pandoraea capi</name>
    <dbReference type="NCBI Taxonomy" id="2508286"/>
    <lineage>
        <taxon>Bacteria</taxon>
        <taxon>Pseudomonadati</taxon>
        <taxon>Pseudomonadota</taxon>
        <taxon>Betaproteobacteria</taxon>
        <taxon>Burkholderiales</taxon>
        <taxon>Burkholderiaceae</taxon>
        <taxon>Pandoraea</taxon>
    </lineage>
</organism>
<protein>
    <submittedName>
        <fullName evidence="1">Uncharacterized protein</fullName>
    </submittedName>
</protein>
<dbReference type="RefSeq" id="WP_150723081.1">
    <property type="nucleotide sequence ID" value="NZ_CABPRV010000013.1"/>
</dbReference>
<keyword evidence="2" id="KW-1185">Reference proteome</keyword>